<dbReference type="GO" id="GO:0022857">
    <property type="term" value="F:transmembrane transporter activity"/>
    <property type="evidence" value="ECO:0007669"/>
    <property type="project" value="InterPro"/>
</dbReference>
<dbReference type="GO" id="GO:0016746">
    <property type="term" value="F:acyltransferase activity"/>
    <property type="evidence" value="ECO:0007669"/>
    <property type="project" value="InterPro"/>
</dbReference>
<dbReference type="Pfam" id="PF00109">
    <property type="entry name" value="ketoacyl-synt"/>
    <property type="match status" value="1"/>
</dbReference>
<dbReference type="PROSITE" id="PS50850">
    <property type="entry name" value="MFS"/>
    <property type="match status" value="1"/>
</dbReference>
<evidence type="ECO:0000313" key="9">
    <source>
        <dbReference type="Proteomes" id="UP000030686"/>
    </source>
</evidence>
<dbReference type="Pfam" id="PF07690">
    <property type="entry name" value="MFS_1"/>
    <property type="match status" value="1"/>
</dbReference>
<evidence type="ECO:0000256" key="6">
    <source>
        <dbReference type="SAM" id="Phobius"/>
    </source>
</evidence>
<feature type="transmembrane region" description="Helical" evidence="6">
    <location>
        <begin position="14"/>
        <end position="37"/>
    </location>
</feature>
<sequence>MILAPLSELYGRNIIYHVCNVLCLLMTITCALAPNLLGFMVCRLLAGTAGSVPLSIGAGSLADMIPSKNRGLAMGARSCAWTRDSAHSGRIFGRVSKAFDAGANGYCRGEGVGVVVLKTLPQALADGNEVLGCLYDVRRGFREEASERHPSLSPCHR</sequence>
<organism evidence="8 9">
    <name type="scientific">Penicillium roqueforti (strain FM164)</name>
    <dbReference type="NCBI Taxonomy" id="1365484"/>
    <lineage>
        <taxon>Eukaryota</taxon>
        <taxon>Fungi</taxon>
        <taxon>Dikarya</taxon>
        <taxon>Ascomycota</taxon>
        <taxon>Pezizomycotina</taxon>
        <taxon>Eurotiomycetes</taxon>
        <taxon>Eurotiomycetidae</taxon>
        <taxon>Eurotiales</taxon>
        <taxon>Aspergillaceae</taxon>
        <taxon>Penicillium</taxon>
    </lineage>
</organism>
<evidence type="ECO:0000313" key="8">
    <source>
        <dbReference type="EMBL" id="CDM28202.1"/>
    </source>
</evidence>
<feature type="domain" description="Major facilitator superfamily (MFS) profile" evidence="7">
    <location>
        <begin position="1"/>
        <end position="157"/>
    </location>
</feature>
<name>W6QF34_PENRF</name>
<keyword evidence="3 6" id="KW-0812">Transmembrane</keyword>
<evidence type="ECO:0000256" key="4">
    <source>
        <dbReference type="ARBA" id="ARBA00022989"/>
    </source>
</evidence>
<dbReference type="InterPro" id="IPR011701">
    <property type="entry name" value="MFS"/>
</dbReference>
<dbReference type="SUPFAM" id="SSF103473">
    <property type="entry name" value="MFS general substrate transporter"/>
    <property type="match status" value="1"/>
</dbReference>
<dbReference type="InterPro" id="IPR016039">
    <property type="entry name" value="Thiolase-like"/>
</dbReference>
<dbReference type="PANTHER" id="PTHR23502">
    <property type="entry name" value="MAJOR FACILITATOR SUPERFAMILY"/>
    <property type="match status" value="1"/>
</dbReference>
<dbReference type="SUPFAM" id="SSF53901">
    <property type="entry name" value="Thiolase-like"/>
    <property type="match status" value="1"/>
</dbReference>
<evidence type="ECO:0000256" key="2">
    <source>
        <dbReference type="ARBA" id="ARBA00008335"/>
    </source>
</evidence>
<dbReference type="PANTHER" id="PTHR23502:SF68">
    <property type="entry name" value="MULTIDRUG TRANSPORTER, PUTATIVE (AFU_ORTHOLOGUE AFUA_3G01120)-RELATED"/>
    <property type="match status" value="1"/>
</dbReference>
<dbReference type="InterPro" id="IPR020846">
    <property type="entry name" value="MFS_dom"/>
</dbReference>
<proteinExistence type="inferred from homology"/>
<evidence type="ECO:0000256" key="5">
    <source>
        <dbReference type="ARBA" id="ARBA00023136"/>
    </source>
</evidence>
<keyword evidence="4 6" id="KW-1133">Transmembrane helix</keyword>
<dbReference type="Gene3D" id="1.20.1720.10">
    <property type="entry name" value="Multidrug resistance protein D"/>
    <property type="match status" value="1"/>
</dbReference>
<dbReference type="STRING" id="1365484.W6QF34"/>
<comment type="subcellular location">
    <subcellularLocation>
        <location evidence="1">Membrane</location>
        <topology evidence="1">Multi-pass membrane protein</topology>
    </subcellularLocation>
</comment>
<dbReference type="AlphaFoldDB" id="W6QF34"/>
<keyword evidence="9" id="KW-1185">Reference proteome</keyword>
<dbReference type="InterPro" id="IPR014030">
    <property type="entry name" value="Ketoacyl_synth_N"/>
</dbReference>
<dbReference type="InterPro" id="IPR036259">
    <property type="entry name" value="MFS_trans_sf"/>
</dbReference>
<evidence type="ECO:0000256" key="1">
    <source>
        <dbReference type="ARBA" id="ARBA00004141"/>
    </source>
</evidence>
<comment type="similarity">
    <text evidence="2">Belongs to the major facilitator superfamily.</text>
</comment>
<dbReference type="EMBL" id="HG792015">
    <property type="protein sequence ID" value="CDM28202.1"/>
    <property type="molecule type" value="Genomic_DNA"/>
</dbReference>
<dbReference type="OrthoDB" id="4369119at2759"/>
<reference evidence="8" key="1">
    <citation type="journal article" date="2014" name="Nat. Commun.">
        <title>Multiple recent horizontal transfers of a large genomic region in cheese making fungi.</title>
        <authorList>
            <person name="Cheeseman K."/>
            <person name="Ropars J."/>
            <person name="Renault P."/>
            <person name="Dupont J."/>
            <person name="Gouzy J."/>
            <person name="Branca A."/>
            <person name="Abraham A.L."/>
            <person name="Ceppi M."/>
            <person name="Conseiller E."/>
            <person name="Debuchy R."/>
            <person name="Malagnac F."/>
            <person name="Goarin A."/>
            <person name="Silar P."/>
            <person name="Lacoste S."/>
            <person name="Sallet E."/>
            <person name="Bensimon A."/>
            <person name="Giraud T."/>
            <person name="Brygoo Y."/>
        </authorList>
    </citation>
    <scope>NUCLEOTIDE SEQUENCE [LARGE SCALE GENOMIC DNA]</scope>
    <source>
        <strain evidence="8">FM164</strain>
    </source>
</reference>
<keyword evidence="5 6" id="KW-0472">Membrane</keyword>
<accession>W6QF34</accession>
<evidence type="ECO:0000256" key="3">
    <source>
        <dbReference type="ARBA" id="ARBA00022692"/>
    </source>
</evidence>
<gene>
    <name evidence="8" type="ORF">PROQFM164_S01g002013</name>
</gene>
<protein>
    <submittedName>
        <fullName evidence="8">Major facilitator superfamily</fullName>
    </submittedName>
</protein>
<dbReference type="Proteomes" id="UP000030686">
    <property type="component" value="Unassembled WGS sequence"/>
</dbReference>
<dbReference type="Gene3D" id="3.40.47.10">
    <property type="match status" value="1"/>
</dbReference>
<dbReference type="GO" id="GO:0016020">
    <property type="term" value="C:membrane"/>
    <property type="evidence" value="ECO:0007669"/>
    <property type="project" value="UniProtKB-SubCell"/>
</dbReference>
<evidence type="ECO:0000259" key="7">
    <source>
        <dbReference type="PROSITE" id="PS50850"/>
    </source>
</evidence>